<evidence type="ECO:0000313" key="1">
    <source>
        <dbReference type="EMBL" id="MDM5270786.1"/>
    </source>
</evidence>
<organism evidence="1 2">
    <name type="scientific">Sulfurovum zhangzhouensis</name>
    <dbReference type="NCBI Taxonomy" id="3019067"/>
    <lineage>
        <taxon>Bacteria</taxon>
        <taxon>Pseudomonadati</taxon>
        <taxon>Campylobacterota</taxon>
        <taxon>Epsilonproteobacteria</taxon>
        <taxon>Campylobacterales</taxon>
        <taxon>Sulfurovaceae</taxon>
        <taxon>Sulfurovum</taxon>
    </lineage>
</organism>
<proteinExistence type="predicted"/>
<dbReference type="RefSeq" id="WP_289412062.1">
    <property type="nucleotide sequence ID" value="NZ_JAQIBD010000001.1"/>
</dbReference>
<comment type="caution">
    <text evidence="1">The sequence shown here is derived from an EMBL/GenBank/DDBJ whole genome shotgun (WGS) entry which is preliminary data.</text>
</comment>
<accession>A0ABT7QWT4</accession>
<gene>
    <name evidence="1" type="ORF">PGH07_01190</name>
</gene>
<reference evidence="1" key="1">
    <citation type="submission" date="2023-01" db="EMBL/GenBank/DDBJ databases">
        <title>Sulfurovum sp. zt1-1 genome assembly.</title>
        <authorList>
            <person name="Wang J."/>
        </authorList>
    </citation>
    <scope>NUCLEOTIDE SEQUENCE</scope>
    <source>
        <strain evidence="1">Zt1-1</strain>
    </source>
</reference>
<name>A0ABT7QWT4_9BACT</name>
<dbReference type="EMBL" id="JAQIBD010000001">
    <property type="protein sequence ID" value="MDM5270786.1"/>
    <property type="molecule type" value="Genomic_DNA"/>
</dbReference>
<dbReference type="Proteomes" id="UP001169069">
    <property type="component" value="Unassembled WGS sequence"/>
</dbReference>
<protein>
    <submittedName>
        <fullName evidence="1">Uncharacterized protein</fullName>
    </submittedName>
</protein>
<sequence>MKNKRLYKRPERQESGNYSECRWQLGDKFGMEFNPDYKPEYLHQDFFIVWHDDIQFGYVEEYEVMKLANTLQAFCLGYFDQNIDYEICDYMTVQLVEVDEAPCILLTIEYENYDQKSSELHTKEVFLNKVYAHNISKNIKKVFDLNKSYTLKPF</sequence>
<evidence type="ECO:0000313" key="2">
    <source>
        <dbReference type="Proteomes" id="UP001169069"/>
    </source>
</evidence>
<keyword evidence="2" id="KW-1185">Reference proteome</keyword>